<sequence length="124" mass="14471">MESTSSQAFDSDESETFPAKSYDDRDFVNVEFSESTDLDPNKVPWRGSGKNSISQDEKDKRIKELTLELYNEKQRSKRRCAAYQEQVCMLLKFIDEHTDNLSKSVQDIIHNIRTLEKEQLKDSD</sequence>
<keyword evidence="2" id="KW-1185">Reference proteome</keyword>
<protein>
    <submittedName>
        <fullName evidence="1">Uncharacterized protein</fullName>
    </submittedName>
</protein>
<accession>A0ACB9FJY6</accession>
<evidence type="ECO:0000313" key="1">
    <source>
        <dbReference type="EMBL" id="KAI3771397.1"/>
    </source>
</evidence>
<reference evidence="1 2" key="2">
    <citation type="journal article" date="2022" name="Mol. Ecol. Resour.">
        <title>The genomes of chicory, endive, great burdock and yacon provide insights into Asteraceae paleo-polyploidization history and plant inulin production.</title>
        <authorList>
            <person name="Fan W."/>
            <person name="Wang S."/>
            <person name="Wang H."/>
            <person name="Wang A."/>
            <person name="Jiang F."/>
            <person name="Liu H."/>
            <person name="Zhao H."/>
            <person name="Xu D."/>
            <person name="Zhang Y."/>
        </authorList>
    </citation>
    <scope>NUCLEOTIDE SEQUENCE [LARGE SCALE GENOMIC DNA]</scope>
    <source>
        <strain evidence="2">cv. Niubang</strain>
    </source>
</reference>
<reference evidence="2" key="1">
    <citation type="journal article" date="2022" name="Mol. Ecol. Resour.">
        <title>The genomes of chicory, endive, great burdock and yacon provide insights into Asteraceae palaeo-polyploidization history and plant inulin production.</title>
        <authorList>
            <person name="Fan W."/>
            <person name="Wang S."/>
            <person name="Wang H."/>
            <person name="Wang A."/>
            <person name="Jiang F."/>
            <person name="Liu H."/>
            <person name="Zhao H."/>
            <person name="Xu D."/>
            <person name="Zhang Y."/>
        </authorList>
    </citation>
    <scope>NUCLEOTIDE SEQUENCE [LARGE SCALE GENOMIC DNA]</scope>
    <source>
        <strain evidence="2">cv. Niubang</strain>
    </source>
</reference>
<organism evidence="1 2">
    <name type="scientific">Arctium lappa</name>
    <name type="common">Greater burdock</name>
    <name type="synonym">Lappa major</name>
    <dbReference type="NCBI Taxonomy" id="4217"/>
    <lineage>
        <taxon>Eukaryota</taxon>
        <taxon>Viridiplantae</taxon>
        <taxon>Streptophyta</taxon>
        <taxon>Embryophyta</taxon>
        <taxon>Tracheophyta</taxon>
        <taxon>Spermatophyta</taxon>
        <taxon>Magnoliopsida</taxon>
        <taxon>eudicotyledons</taxon>
        <taxon>Gunneridae</taxon>
        <taxon>Pentapetalae</taxon>
        <taxon>asterids</taxon>
        <taxon>campanulids</taxon>
        <taxon>Asterales</taxon>
        <taxon>Asteraceae</taxon>
        <taxon>Carduoideae</taxon>
        <taxon>Cardueae</taxon>
        <taxon>Arctiinae</taxon>
        <taxon>Arctium</taxon>
    </lineage>
</organism>
<name>A0ACB9FJY6_ARCLA</name>
<comment type="caution">
    <text evidence="1">The sequence shown here is derived from an EMBL/GenBank/DDBJ whole genome shotgun (WGS) entry which is preliminary data.</text>
</comment>
<gene>
    <name evidence="1" type="ORF">L6452_02561</name>
</gene>
<proteinExistence type="predicted"/>
<dbReference type="EMBL" id="CM042047">
    <property type="protein sequence ID" value="KAI3771397.1"/>
    <property type="molecule type" value="Genomic_DNA"/>
</dbReference>
<dbReference type="Proteomes" id="UP001055879">
    <property type="component" value="Linkage Group LG01"/>
</dbReference>
<evidence type="ECO:0000313" key="2">
    <source>
        <dbReference type="Proteomes" id="UP001055879"/>
    </source>
</evidence>